<dbReference type="RefSeq" id="WP_044045009.1">
    <property type="nucleotide sequence ID" value="NC_005861.2"/>
</dbReference>
<dbReference type="CDD" id="cd11649">
    <property type="entry name" value="RsmI_like"/>
    <property type="match status" value="1"/>
</dbReference>
<dbReference type="Pfam" id="PF00590">
    <property type="entry name" value="TP_methylase"/>
    <property type="match status" value="1"/>
</dbReference>
<dbReference type="PANTHER" id="PTHR46111">
    <property type="entry name" value="RIBOSOMAL RNA SMALL SUBUNIT METHYLTRANSFERASE I"/>
    <property type="match status" value="1"/>
</dbReference>
<dbReference type="KEGG" id="pcu:PC_RS05305"/>
<dbReference type="InterPro" id="IPR014776">
    <property type="entry name" value="4pyrrole_Mease_sub2"/>
</dbReference>
<accession>A0A2P9H9T6</accession>
<dbReference type="InterPro" id="IPR035996">
    <property type="entry name" value="4pyrrol_Methylase_sf"/>
</dbReference>
<keyword evidence="5" id="KW-0949">S-adenosyl-L-methionine</keyword>
<dbReference type="AlphaFoldDB" id="A0A2P9H9T6"/>
<dbReference type="InterPro" id="IPR008189">
    <property type="entry name" value="rRNA_ssu_MeTfrase_I"/>
</dbReference>
<dbReference type="STRING" id="264201.pc1099"/>
<dbReference type="PANTHER" id="PTHR46111:SF2">
    <property type="entry name" value="SAM-DEPENDENT METHYLTRANSFERASE"/>
    <property type="match status" value="1"/>
</dbReference>
<dbReference type="EMBL" id="BX908798">
    <property type="protein sequence ID" value="SPJ31769.1"/>
    <property type="molecule type" value="Genomic_DNA"/>
</dbReference>
<keyword evidence="4" id="KW-0808">Transferase</keyword>
<evidence type="ECO:0000256" key="1">
    <source>
        <dbReference type="ARBA" id="ARBA00022490"/>
    </source>
</evidence>
<dbReference type="GO" id="GO:0008168">
    <property type="term" value="F:methyltransferase activity"/>
    <property type="evidence" value="ECO:0007669"/>
    <property type="project" value="UniProtKB-KW"/>
</dbReference>
<dbReference type="OrthoDB" id="9809084at2"/>
<dbReference type="Proteomes" id="UP000000529">
    <property type="component" value="Chromosome"/>
</dbReference>
<evidence type="ECO:0000313" key="7">
    <source>
        <dbReference type="EMBL" id="SPJ31769.1"/>
    </source>
</evidence>
<proteinExistence type="predicted"/>
<evidence type="ECO:0000259" key="6">
    <source>
        <dbReference type="Pfam" id="PF00590"/>
    </source>
</evidence>
<keyword evidence="3" id="KW-0489">Methyltransferase</keyword>
<name>A0A2P9H9T6_PARUW</name>
<dbReference type="Gene3D" id="3.40.1010.10">
    <property type="entry name" value="Cobalt-precorrin-4 Transmethylase, Domain 1"/>
    <property type="match status" value="1"/>
</dbReference>
<dbReference type="Gene3D" id="3.30.950.10">
    <property type="entry name" value="Methyltransferase, Cobalt-precorrin-4 Transmethylase, Domain 2"/>
    <property type="match status" value="1"/>
</dbReference>
<keyword evidence="8" id="KW-1185">Reference proteome</keyword>
<sequence>MSDKPALLLLPNLLGDHRHAEVFLPASVSKAVQSIDGLIAESETEGRRYLKRFATKKPAVEIPIALFNEHTPDEHIDFFLEPILKGERWGLVSDAGLPCIADPGSKLVHRARQQGIHIQTFVGPSSLLMALMLSGLPGQKFFFHGYLDKEPTNRQIQLKNLVHRAQQDQATQIFMEAPYRNAHTLESTLKSLPDQAWLCIAWDLTMPTQGVICQTIESWKKSTLPNLEKKPAIFLVHV</sequence>
<gene>
    <name evidence="7" type="ORF">PC_RS05305</name>
</gene>
<dbReference type="SUPFAM" id="SSF53790">
    <property type="entry name" value="Tetrapyrrole methylase"/>
    <property type="match status" value="1"/>
</dbReference>
<keyword evidence="1" id="KW-0963">Cytoplasm</keyword>
<protein>
    <recommendedName>
        <fullName evidence="6">Tetrapyrrole methylase domain-containing protein</fullName>
    </recommendedName>
</protein>
<reference evidence="7 8" key="1">
    <citation type="journal article" date="2004" name="Science">
        <title>Illuminating the evolutionary history of chlamydiae.</title>
        <authorList>
            <person name="Horn M."/>
            <person name="Collingro A."/>
            <person name="Schmitz-Esser S."/>
            <person name="Beier C.L."/>
            <person name="Purkhold U."/>
            <person name="Fartmann B."/>
            <person name="Brandt P."/>
            <person name="Nyakatura G.J."/>
            <person name="Droege M."/>
            <person name="Frishman D."/>
            <person name="Rattei T."/>
            <person name="Mewes H."/>
            <person name="Wagner M."/>
        </authorList>
    </citation>
    <scope>NUCLEOTIDE SEQUENCE [LARGE SCALE GENOMIC DNA]</scope>
    <source>
        <strain evidence="7 8">UWE25</strain>
    </source>
</reference>
<dbReference type="GO" id="GO:0006364">
    <property type="term" value="P:rRNA processing"/>
    <property type="evidence" value="ECO:0007669"/>
    <property type="project" value="UniProtKB-KW"/>
</dbReference>
<dbReference type="PIRSF" id="PIRSF005917">
    <property type="entry name" value="MTase_YraL"/>
    <property type="match status" value="1"/>
</dbReference>
<evidence type="ECO:0000313" key="8">
    <source>
        <dbReference type="Proteomes" id="UP000000529"/>
    </source>
</evidence>
<evidence type="ECO:0000256" key="4">
    <source>
        <dbReference type="ARBA" id="ARBA00022679"/>
    </source>
</evidence>
<dbReference type="GO" id="GO:0032259">
    <property type="term" value="P:methylation"/>
    <property type="evidence" value="ECO:0007669"/>
    <property type="project" value="UniProtKB-KW"/>
</dbReference>
<organism evidence="7 8">
    <name type="scientific">Protochlamydia amoebophila (strain UWE25)</name>
    <dbReference type="NCBI Taxonomy" id="264201"/>
    <lineage>
        <taxon>Bacteria</taxon>
        <taxon>Pseudomonadati</taxon>
        <taxon>Chlamydiota</taxon>
        <taxon>Chlamydiia</taxon>
        <taxon>Parachlamydiales</taxon>
        <taxon>Parachlamydiaceae</taxon>
        <taxon>Candidatus Protochlamydia</taxon>
    </lineage>
</organism>
<dbReference type="InterPro" id="IPR014777">
    <property type="entry name" value="4pyrrole_Mease_sub1"/>
</dbReference>
<evidence type="ECO:0000256" key="2">
    <source>
        <dbReference type="ARBA" id="ARBA00022552"/>
    </source>
</evidence>
<evidence type="ECO:0000256" key="5">
    <source>
        <dbReference type="ARBA" id="ARBA00022691"/>
    </source>
</evidence>
<feature type="domain" description="Tetrapyrrole methylase" evidence="6">
    <location>
        <begin position="63"/>
        <end position="217"/>
    </location>
</feature>
<dbReference type="InterPro" id="IPR000878">
    <property type="entry name" value="4pyrrol_Mease"/>
</dbReference>
<evidence type="ECO:0000256" key="3">
    <source>
        <dbReference type="ARBA" id="ARBA00022603"/>
    </source>
</evidence>
<keyword evidence="2" id="KW-0698">rRNA processing</keyword>